<keyword evidence="1" id="KW-0808">Transferase</keyword>
<dbReference type="EMBL" id="JAYGHX010000002">
    <property type="protein sequence ID" value="MEA5390404.1"/>
    <property type="molecule type" value="Genomic_DNA"/>
</dbReference>
<dbReference type="CDD" id="cd24008">
    <property type="entry name" value="ASKHA_NBD_GLK"/>
    <property type="match status" value="1"/>
</dbReference>
<keyword evidence="5" id="KW-1185">Reference proteome</keyword>
<sequence>MSLLLAGDIGGTKTLLSLWRPGGVRPELVLEERFISADWPDLAPMVRHFLAAAGAVAGGVPAAACFAVAGPVEGGQARLTNLPWVLDSDGLALGCGLPLVELVNDFAVLIYGLPHLDADQTAPVREGQRDPQAPLLVLGAGTGLGVAMGLPTAGGLRAIPSEAAHGEFAPRSAAEWQLKQWLRADLALERVSIERVVSGTGLGHVARWLLDGRHPGGDHPLSGPARLWSEAGDGPDRSDLPAQVAMAAAAGDPLAAEALGLWLGAYGSVCGDLALACLSRGGLWLAGGTAAKLLASLRSQAFLGPFLNKGRLRSTLEPMPITAVVDPGVGTFSAACRARMLLG</sequence>
<dbReference type="PANTHER" id="PTHR47363">
    <property type="entry name" value="GLUCOKINASE"/>
    <property type="match status" value="1"/>
</dbReference>
<dbReference type="Gene3D" id="3.30.420.40">
    <property type="match status" value="1"/>
</dbReference>
<name>A0ABU5RRI6_9CYAN</name>
<protein>
    <submittedName>
        <fullName evidence="4">Glucokinase</fullName>
    </submittedName>
</protein>
<dbReference type="InterPro" id="IPR043129">
    <property type="entry name" value="ATPase_NBD"/>
</dbReference>
<proteinExistence type="inferred from homology"/>
<dbReference type="RefSeq" id="WP_323304509.1">
    <property type="nucleotide sequence ID" value="NZ_JAYGHX010000002.1"/>
</dbReference>
<reference evidence="4 5" key="1">
    <citation type="submission" date="2023-12" db="EMBL/GenBank/DDBJ databases">
        <title>Baltic Sea Cyanobacteria.</title>
        <authorList>
            <person name="Delbaje E."/>
            <person name="Fewer D.P."/>
            <person name="Shishido T.K."/>
        </authorList>
    </citation>
    <scope>NUCLEOTIDE SEQUENCE [LARGE SCALE GENOMIC DNA]</scope>
    <source>
        <strain evidence="4 5">UHCC 0139</strain>
    </source>
</reference>
<evidence type="ECO:0000256" key="2">
    <source>
        <dbReference type="ARBA" id="ARBA00022777"/>
    </source>
</evidence>
<comment type="similarity">
    <text evidence="3">Belongs to the bacterial glucokinase family.</text>
</comment>
<evidence type="ECO:0000313" key="5">
    <source>
        <dbReference type="Proteomes" id="UP001304461"/>
    </source>
</evidence>
<accession>A0ABU5RRI6</accession>
<dbReference type="Gene3D" id="3.40.367.20">
    <property type="match status" value="1"/>
</dbReference>
<comment type="caution">
    <text evidence="4">The sequence shown here is derived from an EMBL/GenBank/DDBJ whole genome shotgun (WGS) entry which is preliminary data.</text>
</comment>
<dbReference type="Proteomes" id="UP001304461">
    <property type="component" value="Unassembled WGS sequence"/>
</dbReference>
<dbReference type="PANTHER" id="PTHR47363:SF1">
    <property type="entry name" value="GLUCOKINASE"/>
    <property type="match status" value="1"/>
</dbReference>
<evidence type="ECO:0000256" key="3">
    <source>
        <dbReference type="RuleBase" id="RU004046"/>
    </source>
</evidence>
<evidence type="ECO:0000313" key="4">
    <source>
        <dbReference type="EMBL" id="MEA5390404.1"/>
    </source>
</evidence>
<dbReference type="SUPFAM" id="SSF53067">
    <property type="entry name" value="Actin-like ATPase domain"/>
    <property type="match status" value="1"/>
</dbReference>
<organism evidence="4 5">
    <name type="scientific">Cyanobium gracile UHCC 0139</name>
    <dbReference type="NCBI Taxonomy" id="3110308"/>
    <lineage>
        <taxon>Bacteria</taxon>
        <taxon>Bacillati</taxon>
        <taxon>Cyanobacteriota</taxon>
        <taxon>Cyanophyceae</taxon>
        <taxon>Synechococcales</taxon>
        <taxon>Prochlorococcaceae</taxon>
        <taxon>Cyanobium</taxon>
    </lineage>
</organism>
<evidence type="ECO:0000256" key="1">
    <source>
        <dbReference type="ARBA" id="ARBA00022679"/>
    </source>
</evidence>
<keyword evidence="2" id="KW-0418">Kinase</keyword>
<dbReference type="Pfam" id="PF02685">
    <property type="entry name" value="Glucokinase"/>
    <property type="match status" value="1"/>
</dbReference>
<dbReference type="InterPro" id="IPR003836">
    <property type="entry name" value="Glucokinase"/>
</dbReference>
<gene>
    <name evidence="4" type="ORF">VB738_03920</name>
</gene>